<keyword evidence="3" id="KW-0472">Membrane</keyword>
<organism evidence="4 5">
    <name type="scientific">Lapidilactobacillus achengensis</name>
    <dbReference type="NCBI Taxonomy" id="2486000"/>
    <lineage>
        <taxon>Bacteria</taxon>
        <taxon>Bacillati</taxon>
        <taxon>Bacillota</taxon>
        <taxon>Bacilli</taxon>
        <taxon>Lactobacillales</taxon>
        <taxon>Lactobacillaceae</taxon>
        <taxon>Lapidilactobacillus</taxon>
    </lineage>
</organism>
<keyword evidence="5" id="KW-1185">Reference proteome</keyword>
<dbReference type="InterPro" id="IPR037873">
    <property type="entry name" value="BamE-like"/>
</dbReference>
<accession>A0ABW1UMM4</accession>
<evidence type="ECO:0000256" key="2">
    <source>
        <dbReference type="SAM" id="MobiDB-lite"/>
    </source>
</evidence>
<keyword evidence="3" id="KW-0812">Transmembrane</keyword>
<feature type="region of interest" description="Disordered" evidence="2">
    <location>
        <begin position="40"/>
        <end position="74"/>
    </location>
</feature>
<reference evidence="5" key="1">
    <citation type="journal article" date="2019" name="Int. J. Syst. Evol. Microbiol.">
        <title>The Global Catalogue of Microorganisms (GCM) 10K type strain sequencing project: providing services to taxonomists for standard genome sequencing and annotation.</title>
        <authorList>
            <consortium name="The Broad Institute Genomics Platform"/>
            <consortium name="The Broad Institute Genome Sequencing Center for Infectious Disease"/>
            <person name="Wu L."/>
            <person name="Ma J."/>
        </authorList>
    </citation>
    <scope>NUCLEOTIDE SEQUENCE [LARGE SCALE GENOMIC DNA]</scope>
    <source>
        <strain evidence="5">CCM 8897</strain>
    </source>
</reference>
<dbReference type="RefSeq" id="WP_125598110.1">
    <property type="nucleotide sequence ID" value="NZ_JBHSSM010000016.1"/>
</dbReference>
<feature type="transmembrane region" description="Helical" evidence="3">
    <location>
        <begin position="23"/>
        <end position="42"/>
    </location>
</feature>
<gene>
    <name evidence="4" type="ORF">ACFQHW_06455</name>
</gene>
<sequence length="235" mass="25046">MAKKIKDENGNTYKLKKPFYKRVWFWILVVIVIIAAGSAMGGNKGSDDKADKASSTKTTATNTKSSSSSKTDSGKITRAQFDAVKIGDLMNKADGGQTTDEIKKTFGKPASTSSSTTEGVKTDILTWTNVEGGLGANIIISFTDGKAFSKNLAGFKINRKNKISLADFESIANGTSYNDVIAKFGEPDSLDESLIGGTKKVIAMYMTGIKGDLGANFNITFDNDAVSGKSQSDMK</sequence>
<dbReference type="Pfam" id="PF12978">
    <property type="entry name" value="DUF3862"/>
    <property type="match status" value="1"/>
</dbReference>
<proteinExistence type="predicted"/>
<keyword evidence="1" id="KW-0732">Signal</keyword>
<protein>
    <submittedName>
        <fullName evidence="4">DUF3862 domain-containing protein</fullName>
    </submittedName>
</protein>
<comment type="caution">
    <text evidence="4">The sequence shown here is derived from an EMBL/GenBank/DDBJ whole genome shotgun (WGS) entry which is preliminary data.</text>
</comment>
<dbReference type="InterPro" id="IPR024418">
    <property type="entry name" value="DUF3862"/>
</dbReference>
<feature type="region of interest" description="Disordered" evidence="2">
    <location>
        <begin position="98"/>
        <end position="117"/>
    </location>
</feature>
<evidence type="ECO:0000256" key="3">
    <source>
        <dbReference type="SAM" id="Phobius"/>
    </source>
</evidence>
<dbReference type="Gene3D" id="3.30.1450.10">
    <property type="match status" value="2"/>
</dbReference>
<feature type="compositionally biased region" description="Low complexity" evidence="2">
    <location>
        <begin position="55"/>
        <end position="71"/>
    </location>
</feature>
<evidence type="ECO:0000256" key="1">
    <source>
        <dbReference type="ARBA" id="ARBA00022729"/>
    </source>
</evidence>
<feature type="compositionally biased region" description="Basic and acidic residues" evidence="2">
    <location>
        <begin position="45"/>
        <end position="54"/>
    </location>
</feature>
<keyword evidence="3" id="KW-1133">Transmembrane helix</keyword>
<evidence type="ECO:0000313" key="5">
    <source>
        <dbReference type="Proteomes" id="UP001596310"/>
    </source>
</evidence>
<name>A0ABW1UMM4_9LACO</name>
<evidence type="ECO:0000313" key="4">
    <source>
        <dbReference type="EMBL" id="MFC6315215.1"/>
    </source>
</evidence>
<dbReference type="Proteomes" id="UP001596310">
    <property type="component" value="Unassembled WGS sequence"/>
</dbReference>
<dbReference type="EMBL" id="JBHSSM010000016">
    <property type="protein sequence ID" value="MFC6315215.1"/>
    <property type="molecule type" value="Genomic_DNA"/>
</dbReference>